<proteinExistence type="predicted"/>
<dbReference type="EMBL" id="NBCO01000033">
    <property type="protein sequence ID" value="ORC85711.1"/>
    <property type="molecule type" value="Genomic_DNA"/>
</dbReference>
<keyword evidence="4" id="KW-1185">Reference proteome</keyword>
<feature type="region of interest" description="Disordered" evidence="1">
    <location>
        <begin position="35"/>
        <end position="61"/>
    </location>
</feature>
<reference evidence="3 4" key="1">
    <citation type="submission" date="2017-03" db="EMBL/GenBank/DDBJ databases">
        <title>An alternative strategy for trypanosome survival in the mammalian bloodstream revealed through genome and transcriptome analysis of the ubiquitous bovine parasite Trypanosoma (Megatrypanum) theileri.</title>
        <authorList>
            <person name="Kelly S."/>
            <person name="Ivens A."/>
            <person name="Mott A."/>
            <person name="O'Neill E."/>
            <person name="Emms D."/>
            <person name="Macleod O."/>
            <person name="Voorheis P."/>
            <person name="Matthews J."/>
            <person name="Matthews K."/>
            <person name="Carrington M."/>
        </authorList>
    </citation>
    <scope>NUCLEOTIDE SEQUENCE [LARGE SCALE GENOMIC DNA]</scope>
    <source>
        <strain evidence="3">Edinburgh</strain>
    </source>
</reference>
<dbReference type="AlphaFoldDB" id="A0A1X0NMA3"/>
<feature type="transmembrane region" description="Helical" evidence="2">
    <location>
        <begin position="6"/>
        <end position="26"/>
    </location>
</feature>
<dbReference type="VEuPathDB" id="TriTrypDB:TM35_000331680"/>
<name>A0A1X0NMA3_9TRYP</name>
<dbReference type="Proteomes" id="UP000192257">
    <property type="component" value="Unassembled WGS sequence"/>
</dbReference>
<dbReference type="GeneID" id="39988704"/>
<sequence length="125" mass="14272">MCVYCAHTFITYGCLLLLFVCIGSVAHIKNTRVTQSEIEPPNTTRSQEPLGEQPQAKFGRHHPKLHITFIMPKRVDNHHCMGCENTLAREKERCTSSTAFGMNTRHRGTRPDETFTCTPWKPTNK</sequence>
<evidence type="ECO:0000313" key="4">
    <source>
        <dbReference type="Proteomes" id="UP000192257"/>
    </source>
</evidence>
<protein>
    <submittedName>
        <fullName evidence="3">Uncharacterized protein</fullName>
    </submittedName>
</protein>
<comment type="caution">
    <text evidence="3">The sequence shown here is derived from an EMBL/GenBank/DDBJ whole genome shotgun (WGS) entry which is preliminary data.</text>
</comment>
<evidence type="ECO:0000256" key="2">
    <source>
        <dbReference type="SAM" id="Phobius"/>
    </source>
</evidence>
<keyword evidence="2" id="KW-0812">Transmembrane</keyword>
<evidence type="ECO:0000313" key="3">
    <source>
        <dbReference type="EMBL" id="ORC85711.1"/>
    </source>
</evidence>
<gene>
    <name evidence="3" type="ORF">TM35_000331680</name>
</gene>
<keyword evidence="2" id="KW-1133">Transmembrane helix</keyword>
<dbReference type="RefSeq" id="XP_028879777.1">
    <property type="nucleotide sequence ID" value="XM_029028924.1"/>
</dbReference>
<feature type="compositionally biased region" description="Polar residues" evidence="1">
    <location>
        <begin position="35"/>
        <end position="47"/>
    </location>
</feature>
<organism evidence="3 4">
    <name type="scientific">Trypanosoma theileri</name>
    <dbReference type="NCBI Taxonomy" id="67003"/>
    <lineage>
        <taxon>Eukaryota</taxon>
        <taxon>Discoba</taxon>
        <taxon>Euglenozoa</taxon>
        <taxon>Kinetoplastea</taxon>
        <taxon>Metakinetoplastina</taxon>
        <taxon>Trypanosomatida</taxon>
        <taxon>Trypanosomatidae</taxon>
        <taxon>Trypanosoma</taxon>
    </lineage>
</organism>
<evidence type="ECO:0000256" key="1">
    <source>
        <dbReference type="SAM" id="MobiDB-lite"/>
    </source>
</evidence>
<keyword evidence="2" id="KW-0472">Membrane</keyword>
<accession>A0A1X0NMA3</accession>